<dbReference type="AlphaFoldDB" id="A0AB36BIE1"/>
<evidence type="ECO:0000313" key="1">
    <source>
        <dbReference type="EMBL" id="NBH31802.1"/>
    </source>
</evidence>
<protein>
    <submittedName>
        <fullName evidence="1">Uncharacterized protein</fullName>
    </submittedName>
</protein>
<dbReference type="EMBL" id="QXWP01000015">
    <property type="protein sequence ID" value="NBH31802.1"/>
    <property type="molecule type" value="Genomic_DNA"/>
</dbReference>
<comment type="caution">
    <text evidence="1">The sequence shown here is derived from an EMBL/GenBank/DDBJ whole genome shotgun (WGS) entry which is preliminary data.</text>
</comment>
<reference evidence="1 2" key="1">
    <citation type="submission" date="2018-08" db="EMBL/GenBank/DDBJ databases">
        <title>Murine metabolic-syndrome-specific gut microbial biobank.</title>
        <authorList>
            <person name="Liu C."/>
        </authorList>
    </citation>
    <scope>NUCLEOTIDE SEQUENCE [LARGE SCALE GENOMIC DNA]</scope>
    <source>
        <strain evidence="1 2">1XD21-27</strain>
    </source>
</reference>
<gene>
    <name evidence="1" type="ORF">D3Z30_12750</name>
</gene>
<sequence length="117" mass="14006">MLDTNQKQADIIFINKDPQAQMLGVLRVHETTDQYIDGSYNEAGYPHYRSYPLHLKNGQWYIKDTTQQYPLASHITLRDKWNMTEVYCLDTWEQSSKVLRITLYNWHNDNYDYTPIL</sequence>
<evidence type="ECO:0000313" key="2">
    <source>
        <dbReference type="Proteomes" id="UP000481807"/>
    </source>
</evidence>
<proteinExistence type="predicted"/>
<dbReference type="RefSeq" id="WP_160175669.1">
    <property type="nucleotide sequence ID" value="NZ_QXWP01000015.1"/>
</dbReference>
<organism evidence="1 2">
    <name type="scientific">Staphylococcus warneri</name>
    <dbReference type="NCBI Taxonomy" id="1292"/>
    <lineage>
        <taxon>Bacteria</taxon>
        <taxon>Bacillati</taxon>
        <taxon>Bacillota</taxon>
        <taxon>Bacilli</taxon>
        <taxon>Bacillales</taxon>
        <taxon>Staphylococcaceae</taxon>
        <taxon>Staphylococcus</taxon>
    </lineage>
</organism>
<accession>A0AB36BIE1</accession>
<dbReference type="Proteomes" id="UP000481807">
    <property type="component" value="Unassembled WGS sequence"/>
</dbReference>
<name>A0AB36BIE1_STAWA</name>